<dbReference type="AlphaFoldDB" id="K2G1I8"/>
<keyword evidence="2" id="KW-0812">Transmembrane</keyword>
<gene>
    <name evidence="3" type="ORF">ACD_3C00105G0015</name>
</gene>
<dbReference type="GO" id="GO:0015627">
    <property type="term" value="C:type II protein secretion system complex"/>
    <property type="evidence" value="ECO:0007669"/>
    <property type="project" value="InterPro"/>
</dbReference>
<proteinExistence type="predicted"/>
<reference evidence="3" key="1">
    <citation type="journal article" date="2012" name="Science">
        <title>Fermentation, hydrogen, and sulfur metabolism in multiple uncultivated bacterial phyla.</title>
        <authorList>
            <person name="Wrighton K.C."/>
            <person name="Thomas B.C."/>
            <person name="Sharon I."/>
            <person name="Miller C.S."/>
            <person name="Castelle C.J."/>
            <person name="VerBerkmoes N.C."/>
            <person name="Wilkins M.J."/>
            <person name="Hettich R.L."/>
            <person name="Lipton M.S."/>
            <person name="Williams K.H."/>
            <person name="Long P.E."/>
            <person name="Banfield J.F."/>
        </authorList>
    </citation>
    <scope>NUCLEOTIDE SEQUENCE [LARGE SCALE GENOMIC DNA]</scope>
</reference>
<dbReference type="PRINTS" id="PR00813">
    <property type="entry name" value="BCTERIALGSPG"/>
</dbReference>
<dbReference type="InterPro" id="IPR012902">
    <property type="entry name" value="N_methyl_site"/>
</dbReference>
<keyword evidence="2" id="KW-1133">Transmembrane helix</keyword>
<evidence type="ECO:0000256" key="1">
    <source>
        <dbReference type="ARBA" id="ARBA00022481"/>
    </source>
</evidence>
<dbReference type="NCBIfam" id="TIGR02532">
    <property type="entry name" value="IV_pilin_GFxxxE"/>
    <property type="match status" value="1"/>
</dbReference>
<dbReference type="InterPro" id="IPR000983">
    <property type="entry name" value="Bac_GSPG_pilin"/>
</dbReference>
<evidence type="ECO:0008006" key="4">
    <source>
        <dbReference type="Google" id="ProtNLM"/>
    </source>
</evidence>
<keyword evidence="1" id="KW-0488">Methylation</keyword>
<protein>
    <recommendedName>
        <fullName evidence="4">Fibrobacter succinogenes major paralogous domain-containing protein</fullName>
    </recommendedName>
</protein>
<comment type="caution">
    <text evidence="3">The sequence shown here is derived from an EMBL/GenBank/DDBJ whole genome shotgun (WGS) entry which is preliminary data.</text>
</comment>
<evidence type="ECO:0000256" key="2">
    <source>
        <dbReference type="SAM" id="Phobius"/>
    </source>
</evidence>
<dbReference type="GO" id="GO:0015628">
    <property type="term" value="P:protein secretion by the type II secretion system"/>
    <property type="evidence" value="ECO:0007669"/>
    <property type="project" value="InterPro"/>
</dbReference>
<keyword evidence="2" id="KW-0472">Membrane</keyword>
<sequence length="620" mass="71409">MRIKNNRSLFWFTLVELIVVIVILAILATIAFFSFNSQSSAARNSTRLSDLRNISKALELTKTNAWKYPNPSSWKLVSFSWAEIWTQGTFWQSTQRASSSISKAPVDPLFNVEYTYSTLNSDVEYQLSATMENKQMARNKFVPFNHFLEAHAAWENLQAMTIGTYNWMTAKVFTWWVYYILAIPSIISSNPPSSINDWVWIYLSVDGQWNLPDSYLNSNLTMTWGWVFQIKVVMTSANLNFSSWQVIQMAKNLQNAYTWTTFASIPVYQNLLQINPADTTALLSFSTNIVSNELGWGLTWTWIVTTFTLTPTSVQVWNTSSITDNCSTHPTSYVSSNTAVATIAWTTITWVSSWTTNITKVWWNCDDSAAKSLNVTPSPIVQWKDIAWTNCTKPDITIGWLTWAWCNSTLGTMNTISLNSYSWSCLNYNGSSAWVVAWCQGSSTKENWTGIVTWTEFTPTQTDNIYGKLYKFDTDIKGSWKCNTETIWWQTVYGWWDCACPSWWHIPSDSEFTQLSTALYGSACEISRGWQCTWLGWRNQSTRTNSNNIIKALWIPLAGRCEPTYGCFDRWNVWNFWTSTQTYSAWWYFYRSFGISYDTVNRDYKSGSNVAYSVRCVKDY</sequence>
<name>K2G1I8_9BACT</name>
<dbReference type="Gene3D" id="3.30.700.10">
    <property type="entry name" value="Glycoprotein, Type 4 Pilin"/>
    <property type="match status" value="1"/>
</dbReference>
<dbReference type="EMBL" id="AMFJ01000379">
    <property type="protein sequence ID" value="EKE28077.1"/>
    <property type="molecule type" value="Genomic_DNA"/>
</dbReference>
<feature type="transmembrane region" description="Helical" evidence="2">
    <location>
        <begin position="9"/>
        <end position="35"/>
    </location>
</feature>
<dbReference type="SUPFAM" id="SSF54523">
    <property type="entry name" value="Pili subunits"/>
    <property type="match status" value="1"/>
</dbReference>
<evidence type="ECO:0000313" key="3">
    <source>
        <dbReference type="EMBL" id="EKE28077.1"/>
    </source>
</evidence>
<dbReference type="InterPro" id="IPR045584">
    <property type="entry name" value="Pilin-like"/>
</dbReference>
<organism evidence="3">
    <name type="scientific">uncultured bacterium</name>
    <name type="common">gcode 4</name>
    <dbReference type="NCBI Taxonomy" id="1234023"/>
    <lineage>
        <taxon>Bacteria</taxon>
        <taxon>environmental samples</taxon>
    </lineage>
</organism>
<accession>K2G1I8</accession>